<dbReference type="PANTHER" id="PTHR21180:SF32">
    <property type="entry name" value="ENDONUCLEASE_EXONUCLEASE_PHOSPHATASE FAMILY DOMAIN-CONTAINING PROTEIN 1"/>
    <property type="match status" value="1"/>
</dbReference>
<evidence type="ECO:0000313" key="3">
    <source>
        <dbReference type="EMBL" id="TSE20178.1"/>
    </source>
</evidence>
<reference evidence="3 4" key="1">
    <citation type="submission" date="2019-07" db="EMBL/GenBank/DDBJ databases">
        <title>Tepidimonas alkaliphilus YIM 72238 draft genome.</title>
        <authorList>
            <person name="Da Costa M.S."/>
            <person name="Froufe H.J.C."/>
            <person name="Egas C."/>
            <person name="Albuquerque L."/>
        </authorList>
    </citation>
    <scope>NUCLEOTIDE SEQUENCE [LARGE SCALE GENOMIC DNA]</scope>
    <source>
        <strain evidence="3 4">YIM 72238</strain>
    </source>
</reference>
<gene>
    <name evidence="3" type="ORF">Talka_01073</name>
</gene>
<dbReference type="Pfam" id="PF12836">
    <property type="entry name" value="HHH_3"/>
    <property type="match status" value="1"/>
</dbReference>
<dbReference type="InterPro" id="IPR010994">
    <property type="entry name" value="RuvA_2-like"/>
</dbReference>
<dbReference type="Gene3D" id="1.10.150.320">
    <property type="entry name" value="Photosystem II 12 kDa extrinsic protein"/>
    <property type="match status" value="1"/>
</dbReference>
<dbReference type="GO" id="GO:0003677">
    <property type="term" value="F:DNA binding"/>
    <property type="evidence" value="ECO:0007669"/>
    <property type="project" value="InterPro"/>
</dbReference>
<dbReference type="GO" id="GO:0015628">
    <property type="term" value="P:protein secretion by the type II secretion system"/>
    <property type="evidence" value="ECO:0007669"/>
    <property type="project" value="TreeGrafter"/>
</dbReference>
<dbReference type="Proteomes" id="UP000315736">
    <property type="component" value="Unassembled WGS sequence"/>
</dbReference>
<feature type="domain" description="Helix-hairpin-helix DNA-binding motif class 1" evidence="2">
    <location>
        <begin position="66"/>
        <end position="85"/>
    </location>
</feature>
<dbReference type="SMART" id="SM00278">
    <property type="entry name" value="HhH1"/>
    <property type="match status" value="2"/>
</dbReference>
<dbReference type="GO" id="GO:0006281">
    <property type="term" value="P:DNA repair"/>
    <property type="evidence" value="ECO:0007669"/>
    <property type="project" value="InterPro"/>
</dbReference>
<keyword evidence="4" id="KW-1185">Reference proteome</keyword>
<dbReference type="GO" id="GO:0015627">
    <property type="term" value="C:type II protein secretion system complex"/>
    <property type="evidence" value="ECO:0007669"/>
    <property type="project" value="TreeGrafter"/>
</dbReference>
<dbReference type="EMBL" id="VJNB01000004">
    <property type="protein sequence ID" value="TSE20178.1"/>
    <property type="molecule type" value="Genomic_DNA"/>
</dbReference>
<dbReference type="InterPro" id="IPR051675">
    <property type="entry name" value="Endo/Exo/Phosphatase_dom_1"/>
</dbReference>
<dbReference type="RefSeq" id="WP_185970064.1">
    <property type="nucleotide sequence ID" value="NZ_VJNB01000004.1"/>
</dbReference>
<feature type="region of interest" description="Disordered" evidence="1">
    <location>
        <begin position="95"/>
        <end position="157"/>
    </location>
</feature>
<feature type="domain" description="Helix-hairpin-helix DNA-binding motif class 1" evidence="2">
    <location>
        <begin position="36"/>
        <end position="55"/>
    </location>
</feature>
<dbReference type="PANTHER" id="PTHR21180">
    <property type="entry name" value="ENDONUCLEASE/EXONUCLEASE/PHOSPHATASE FAMILY DOMAIN-CONTAINING PROTEIN 1"/>
    <property type="match status" value="1"/>
</dbReference>
<name>A0A554W9D1_9BURK</name>
<evidence type="ECO:0000259" key="2">
    <source>
        <dbReference type="SMART" id="SM00278"/>
    </source>
</evidence>
<dbReference type="InterPro" id="IPR003583">
    <property type="entry name" value="Hlx-hairpin-Hlx_DNA-bd_motif"/>
</dbReference>
<dbReference type="SUPFAM" id="SSF47781">
    <property type="entry name" value="RuvA domain 2-like"/>
    <property type="match status" value="1"/>
</dbReference>
<organism evidence="3 4">
    <name type="scientific">Tepidimonas alkaliphilus</name>
    <dbReference type="NCBI Taxonomy" id="2588942"/>
    <lineage>
        <taxon>Bacteria</taxon>
        <taxon>Pseudomonadati</taxon>
        <taxon>Pseudomonadota</taxon>
        <taxon>Betaproteobacteria</taxon>
        <taxon>Burkholderiales</taxon>
        <taxon>Tepidimonas</taxon>
    </lineage>
</organism>
<feature type="compositionally biased region" description="Pro residues" evidence="1">
    <location>
        <begin position="127"/>
        <end position="142"/>
    </location>
</feature>
<dbReference type="AlphaFoldDB" id="A0A554W9D1"/>
<comment type="caution">
    <text evidence="3">The sequence shown here is derived from an EMBL/GenBank/DDBJ whole genome shotgun (WGS) entry which is preliminary data.</text>
</comment>
<proteinExistence type="predicted"/>
<protein>
    <submittedName>
        <fullName evidence="3">ComE: comEA protein</fullName>
    </submittedName>
</protein>
<sequence length="157" mass="16069">MKAVVRRGVAAAIAVALLGWAGGARSQVEANRASAAELQTVRGIGPVLAARIVEARAQRPFASWADFEQRVPGVGVKTAQKLSLHGLRIDGRSYGAEAARHAGPAVPQPLPSPSTRVTDEAAASPKAAPPPARRGPAPPPHAYPAIPGLSQPHAAAQ</sequence>
<evidence type="ECO:0000256" key="1">
    <source>
        <dbReference type="SAM" id="MobiDB-lite"/>
    </source>
</evidence>
<evidence type="ECO:0000313" key="4">
    <source>
        <dbReference type="Proteomes" id="UP000315736"/>
    </source>
</evidence>
<accession>A0A554W9D1</accession>